<gene>
    <name evidence="3" type="ORF">K491DRAFT_254369</name>
</gene>
<sequence>MSLSNMQTTAAKKGLRLIDLDSNKKMAFKDLVNFCPPGPICDAITAGLRQLGLKVYDATEASNNFERDFPLWNEALILKDTDQAYGRAEFDKLTGPYHALVGLPAALFSAALVKSYDFHTKFLVVGDFKEKTLVQHVRSKIQPYMPALMWYDPKYFGQAADFFDLADTNAITGPVDLTNVPKKSYLHIDDLDWKRVCELIGKPIQSDLPLPIFTKRDTFDALPLRRAKVLFWQFVQTLHLFFIYALMALAIGFAGFNVAKIVHFGHAISIVFSLVFALTAIACLAIMHFDLTATGSNVDRNIKRLAIDITAPPHTPCVLSPRTPLPPKTPELPPPRETFATPGFNPNKYGNPCASGARTRKAPAPKKPAAGRPRAPVPRNRAPVPAVGVAVAAKAPAAPAKPSLWGGAQMAIASDDLKLYMERKEAEERGDAKSYKDVEIRDKFTARQK</sequence>
<dbReference type="Proteomes" id="UP000799324">
    <property type="component" value="Unassembled WGS sequence"/>
</dbReference>
<proteinExistence type="predicted"/>
<feature type="transmembrane region" description="Helical" evidence="2">
    <location>
        <begin position="230"/>
        <end position="256"/>
    </location>
</feature>
<evidence type="ECO:0000256" key="2">
    <source>
        <dbReference type="SAM" id="Phobius"/>
    </source>
</evidence>
<dbReference type="EMBL" id="MU004547">
    <property type="protein sequence ID" value="KAF2648275.1"/>
    <property type="molecule type" value="Genomic_DNA"/>
</dbReference>
<feature type="region of interest" description="Disordered" evidence="1">
    <location>
        <begin position="350"/>
        <end position="381"/>
    </location>
</feature>
<dbReference type="InterPro" id="IPR018247">
    <property type="entry name" value="EF_Hand_1_Ca_BS"/>
</dbReference>
<keyword evidence="2" id="KW-0812">Transmembrane</keyword>
<dbReference type="Gene3D" id="3.40.50.300">
    <property type="entry name" value="P-loop containing nucleotide triphosphate hydrolases"/>
    <property type="match status" value="1"/>
</dbReference>
<dbReference type="InterPro" id="IPR027417">
    <property type="entry name" value="P-loop_NTPase"/>
</dbReference>
<dbReference type="Pfam" id="PF17784">
    <property type="entry name" value="Sulfotransfer_4"/>
    <property type="match status" value="1"/>
</dbReference>
<reference evidence="3" key="1">
    <citation type="journal article" date="2020" name="Stud. Mycol.">
        <title>101 Dothideomycetes genomes: a test case for predicting lifestyles and emergence of pathogens.</title>
        <authorList>
            <person name="Haridas S."/>
            <person name="Albert R."/>
            <person name="Binder M."/>
            <person name="Bloem J."/>
            <person name="Labutti K."/>
            <person name="Salamov A."/>
            <person name="Andreopoulos B."/>
            <person name="Baker S."/>
            <person name="Barry K."/>
            <person name="Bills G."/>
            <person name="Bluhm B."/>
            <person name="Cannon C."/>
            <person name="Castanera R."/>
            <person name="Culley D."/>
            <person name="Daum C."/>
            <person name="Ezra D."/>
            <person name="Gonzalez J."/>
            <person name="Henrissat B."/>
            <person name="Kuo A."/>
            <person name="Liang C."/>
            <person name="Lipzen A."/>
            <person name="Lutzoni F."/>
            <person name="Magnuson J."/>
            <person name="Mondo S."/>
            <person name="Nolan M."/>
            <person name="Ohm R."/>
            <person name="Pangilinan J."/>
            <person name="Park H.-J."/>
            <person name="Ramirez L."/>
            <person name="Alfaro M."/>
            <person name="Sun H."/>
            <person name="Tritt A."/>
            <person name="Yoshinaga Y."/>
            <person name="Zwiers L.-H."/>
            <person name="Turgeon B."/>
            <person name="Goodwin S."/>
            <person name="Spatafora J."/>
            <person name="Crous P."/>
            <person name="Grigoriev I."/>
        </authorList>
    </citation>
    <scope>NUCLEOTIDE SEQUENCE</scope>
    <source>
        <strain evidence="3">CBS 122681</strain>
    </source>
</reference>
<feature type="region of interest" description="Disordered" evidence="1">
    <location>
        <begin position="425"/>
        <end position="449"/>
    </location>
</feature>
<dbReference type="PROSITE" id="PS00018">
    <property type="entry name" value="EF_HAND_1"/>
    <property type="match status" value="1"/>
</dbReference>
<dbReference type="AlphaFoldDB" id="A0A6A6SK66"/>
<dbReference type="InterPro" id="IPR040632">
    <property type="entry name" value="Sulfotransfer_4"/>
</dbReference>
<dbReference type="OrthoDB" id="408152at2759"/>
<evidence type="ECO:0000313" key="3">
    <source>
        <dbReference type="EMBL" id="KAF2648275.1"/>
    </source>
</evidence>
<feature type="transmembrane region" description="Helical" evidence="2">
    <location>
        <begin position="268"/>
        <end position="289"/>
    </location>
</feature>
<evidence type="ECO:0000256" key="1">
    <source>
        <dbReference type="SAM" id="MobiDB-lite"/>
    </source>
</evidence>
<accession>A0A6A6SK66</accession>
<name>A0A6A6SK66_9PLEO</name>
<protein>
    <submittedName>
        <fullName evidence="3">Uncharacterized protein</fullName>
    </submittedName>
</protein>
<evidence type="ECO:0000313" key="4">
    <source>
        <dbReference type="Proteomes" id="UP000799324"/>
    </source>
</evidence>
<feature type="compositionally biased region" description="Low complexity" evidence="1">
    <location>
        <begin position="367"/>
        <end position="381"/>
    </location>
</feature>
<keyword evidence="2" id="KW-1133">Transmembrane helix</keyword>
<keyword evidence="2" id="KW-0472">Membrane</keyword>
<organism evidence="3 4">
    <name type="scientific">Lophiostoma macrostomum CBS 122681</name>
    <dbReference type="NCBI Taxonomy" id="1314788"/>
    <lineage>
        <taxon>Eukaryota</taxon>
        <taxon>Fungi</taxon>
        <taxon>Dikarya</taxon>
        <taxon>Ascomycota</taxon>
        <taxon>Pezizomycotina</taxon>
        <taxon>Dothideomycetes</taxon>
        <taxon>Pleosporomycetidae</taxon>
        <taxon>Pleosporales</taxon>
        <taxon>Lophiostomataceae</taxon>
        <taxon>Lophiostoma</taxon>
    </lineage>
</organism>
<keyword evidence="4" id="KW-1185">Reference proteome</keyword>